<organism evidence="2 3">
    <name type="scientific">Nonomuraea thailandensis</name>
    <dbReference type="NCBI Taxonomy" id="1188745"/>
    <lineage>
        <taxon>Bacteria</taxon>
        <taxon>Bacillati</taxon>
        <taxon>Actinomycetota</taxon>
        <taxon>Actinomycetes</taxon>
        <taxon>Streptosporangiales</taxon>
        <taxon>Streptosporangiaceae</taxon>
        <taxon>Nonomuraea</taxon>
    </lineage>
</organism>
<accession>A0A9X2K9E6</accession>
<reference evidence="2" key="1">
    <citation type="submission" date="2022-06" db="EMBL/GenBank/DDBJ databases">
        <title>Sequencing the genomes of 1000 actinobacteria strains.</title>
        <authorList>
            <person name="Klenk H.-P."/>
        </authorList>
    </citation>
    <scope>NUCLEOTIDE SEQUENCE</scope>
    <source>
        <strain evidence="2">DSM 46694</strain>
    </source>
</reference>
<evidence type="ECO:0000256" key="1">
    <source>
        <dbReference type="SAM" id="SignalP"/>
    </source>
</evidence>
<name>A0A9X2K9E6_9ACTN</name>
<feature type="chain" id="PRO_5040821527" evidence="1">
    <location>
        <begin position="19"/>
        <end position="92"/>
    </location>
</feature>
<dbReference type="PROSITE" id="PS51257">
    <property type="entry name" value="PROKAR_LIPOPROTEIN"/>
    <property type="match status" value="1"/>
</dbReference>
<protein>
    <submittedName>
        <fullName evidence="2">Uncharacterized protein</fullName>
    </submittedName>
</protein>
<dbReference type="EMBL" id="JAMZEB010000002">
    <property type="protein sequence ID" value="MCP2364645.1"/>
    <property type="molecule type" value="Genomic_DNA"/>
</dbReference>
<evidence type="ECO:0000313" key="3">
    <source>
        <dbReference type="Proteomes" id="UP001139648"/>
    </source>
</evidence>
<keyword evidence="3" id="KW-1185">Reference proteome</keyword>
<feature type="signal peptide" evidence="1">
    <location>
        <begin position="1"/>
        <end position="18"/>
    </location>
</feature>
<dbReference type="Proteomes" id="UP001139648">
    <property type="component" value="Unassembled WGS sequence"/>
</dbReference>
<sequence length="92" mass="9596">MRTISAVLALALATGCGAATSTAPPMGCASEQPTGPLDTKVLYQDTLDFQPYDTPEALAREAAELVVVGRVTGWLPGPVIEEIPGSRAYHVL</sequence>
<comment type="caution">
    <text evidence="2">The sequence shown here is derived from an EMBL/GenBank/DDBJ whole genome shotgun (WGS) entry which is preliminary data.</text>
</comment>
<dbReference type="RefSeq" id="WP_253757333.1">
    <property type="nucleotide sequence ID" value="NZ_BAABKA010000012.1"/>
</dbReference>
<dbReference type="AlphaFoldDB" id="A0A9X2K9E6"/>
<gene>
    <name evidence="2" type="ORF">HD597_011665</name>
</gene>
<evidence type="ECO:0000313" key="2">
    <source>
        <dbReference type="EMBL" id="MCP2364645.1"/>
    </source>
</evidence>
<keyword evidence="1" id="KW-0732">Signal</keyword>
<proteinExistence type="predicted"/>